<dbReference type="GO" id="GO:0005509">
    <property type="term" value="F:calcium ion binding"/>
    <property type="evidence" value="ECO:0007669"/>
    <property type="project" value="InterPro"/>
</dbReference>
<feature type="transmembrane region" description="Helical" evidence="4">
    <location>
        <begin position="220"/>
        <end position="242"/>
    </location>
</feature>
<evidence type="ECO:0000313" key="9">
    <source>
        <dbReference type="Proteomes" id="UP000559256"/>
    </source>
</evidence>
<evidence type="ECO:0000313" key="8">
    <source>
        <dbReference type="EMBL" id="KAF5337678.1"/>
    </source>
</evidence>
<dbReference type="CDD" id="cd00051">
    <property type="entry name" value="EFh"/>
    <property type="match status" value="1"/>
</dbReference>
<feature type="signal peptide" evidence="5">
    <location>
        <begin position="1"/>
        <end position="24"/>
    </location>
</feature>
<keyword evidence="4" id="KW-0812">Transmembrane</keyword>
<evidence type="ECO:0000256" key="5">
    <source>
        <dbReference type="SAM" id="SignalP"/>
    </source>
</evidence>
<reference evidence="8 9" key="1">
    <citation type="journal article" date="2020" name="ISME J.">
        <title>Uncovering the hidden diversity of litter-decomposition mechanisms in mushroom-forming fungi.</title>
        <authorList>
            <person name="Floudas D."/>
            <person name="Bentzer J."/>
            <person name="Ahren D."/>
            <person name="Johansson T."/>
            <person name="Persson P."/>
            <person name="Tunlid A."/>
        </authorList>
    </citation>
    <scope>NUCLEOTIDE SEQUENCE [LARGE SCALE GENOMIC DNA]</scope>
    <source>
        <strain evidence="8 9">CBS 291.85</strain>
    </source>
</reference>
<feature type="domain" description="EF-hand" evidence="6">
    <location>
        <begin position="37"/>
        <end position="72"/>
    </location>
</feature>
<dbReference type="InterPro" id="IPR002048">
    <property type="entry name" value="EF_hand_dom"/>
</dbReference>
<dbReference type="GO" id="GO:0005576">
    <property type="term" value="C:extracellular region"/>
    <property type="evidence" value="ECO:0007669"/>
    <property type="project" value="InterPro"/>
</dbReference>
<keyword evidence="4" id="KW-0472">Membrane</keyword>
<evidence type="ECO:0000259" key="6">
    <source>
        <dbReference type="PROSITE" id="PS50222"/>
    </source>
</evidence>
<evidence type="ECO:0008006" key="10">
    <source>
        <dbReference type="Google" id="ProtNLM"/>
    </source>
</evidence>
<organism evidence="8 9">
    <name type="scientific">Tetrapyrgos nigripes</name>
    <dbReference type="NCBI Taxonomy" id="182062"/>
    <lineage>
        <taxon>Eukaryota</taxon>
        <taxon>Fungi</taxon>
        <taxon>Dikarya</taxon>
        <taxon>Basidiomycota</taxon>
        <taxon>Agaricomycotina</taxon>
        <taxon>Agaricomycetes</taxon>
        <taxon>Agaricomycetidae</taxon>
        <taxon>Agaricales</taxon>
        <taxon>Marasmiineae</taxon>
        <taxon>Marasmiaceae</taxon>
        <taxon>Tetrapyrgos</taxon>
    </lineage>
</organism>
<evidence type="ECO:0000256" key="2">
    <source>
        <dbReference type="ARBA" id="ARBA00022837"/>
    </source>
</evidence>
<dbReference type="PROSITE" id="PS50222">
    <property type="entry name" value="EF_HAND_2"/>
    <property type="match status" value="2"/>
</dbReference>
<dbReference type="Gene3D" id="1.10.238.10">
    <property type="entry name" value="EF-hand"/>
    <property type="match status" value="1"/>
</dbReference>
<dbReference type="Pfam" id="PF14295">
    <property type="entry name" value="PAN_4"/>
    <property type="match status" value="1"/>
</dbReference>
<dbReference type="InterPro" id="IPR018247">
    <property type="entry name" value="EF_Hand_1_Ca_BS"/>
</dbReference>
<dbReference type="Pfam" id="PF13499">
    <property type="entry name" value="EF-hand_7"/>
    <property type="match status" value="1"/>
</dbReference>
<keyword evidence="9" id="KW-1185">Reference proteome</keyword>
<keyword evidence="3" id="KW-1015">Disulfide bond</keyword>
<dbReference type="PROSITE" id="PS00018">
    <property type="entry name" value="EF_HAND_1"/>
    <property type="match status" value="1"/>
</dbReference>
<feature type="domain" description="EF-hand" evidence="6">
    <location>
        <begin position="83"/>
        <end position="118"/>
    </location>
</feature>
<accession>A0A8H5FII6</accession>
<keyword evidence="5" id="KW-0732">Signal</keyword>
<dbReference type="PROSITE" id="PS50948">
    <property type="entry name" value="PAN"/>
    <property type="match status" value="1"/>
</dbReference>
<keyword evidence="4" id="KW-1133">Transmembrane helix</keyword>
<sequence length="933" mass="102827">MAPKPARVFLTLFLLSFYRCFSDALKISRSPSHSPTSGQLSLHDAFHIIDSDNDEFITVSELHEAAGFHWSDIEAANRARITFNLAHPIDFVSAYDTDGDGQLSKEEFAVPMQEVQMRTSSECRHLSERLDTCKTSQTLKCSAYLNAAEYMCRLDHRNIIEQCILNSPCASICDCVAQAEKAAHGKATLVLQYPDGSQEFSSDSLLMANSTEVGHPQKRFFFLFLGLVIATILNIAVTSALISISEIQQQTGVEVGFMNFNVWDSGSGDPPPSCSVYVFWSTSCGAISSSKARGCSNGGTRLYQNSCKDHFRYGSRGCGFLDLGCRSLCYAINDNGCPCSIFDRWTEQDNIDYPGNDIETLHVAHLSDCRTACASSPQCLAFVVPPSDGTENQINCFLKGELGSFKKSTGSISFLKVLANHNTCPNSLVGSDGDFGIFDRRGEMSLPKNALIPRINDDGINGKPFPFDPTDERLCIKPGASGLIVNKFKEPLWRVGPHINMGSLRPELTTTSTATLTAIGANQLTPSAGDPVANADSPRWRVSDGWRVLNVFRSLLFIAQSSNTPVADFVNRQPTSNDDDLNRAVMPTRLRTLFIANEQTIINGQLSWAGANGGRTTAYPGIEAVHGGGSNLGYYQGGSIGPMPLEAAFIMATQLAGINFGTMAQRFGDIPVNRPVHWLNAIATGSTGNPDAPVCLREYRQGEEFSDRSRRLGFMTRNGIATGGPEEGFYVIIDVDGERVETTNPDRNVFVFAVHTIDPRSRINVPNLNTLRNLQYTSFDPNASPDARPDGPTNQAQQRFFAHAHAAILPYAQVRAFMEQDPQDANRVAFPQYRQIGSCVKLCETTLQELPASAWEDQTKTSMLSITRALTSKMEWSDEGKNIVRHSIFAKTLFYMYKHYGLAPFSTPGRHETWETAVLFHFFYHLSFIYSEL</sequence>
<feature type="domain" description="Apple" evidence="7">
    <location>
        <begin position="339"/>
        <end position="419"/>
    </location>
</feature>
<keyword evidence="2" id="KW-0106">Calcium</keyword>
<feature type="chain" id="PRO_5034424126" description="Calmodulin" evidence="5">
    <location>
        <begin position="25"/>
        <end position="933"/>
    </location>
</feature>
<protein>
    <recommendedName>
        <fullName evidence="10">Calmodulin</fullName>
    </recommendedName>
</protein>
<keyword evidence="1" id="KW-0677">Repeat</keyword>
<dbReference type="InterPro" id="IPR000177">
    <property type="entry name" value="Apple"/>
</dbReference>
<dbReference type="Gene3D" id="3.50.4.10">
    <property type="entry name" value="Hepatocyte Growth Factor"/>
    <property type="match status" value="1"/>
</dbReference>
<evidence type="ECO:0000256" key="3">
    <source>
        <dbReference type="ARBA" id="ARBA00023157"/>
    </source>
</evidence>
<proteinExistence type="predicted"/>
<comment type="caution">
    <text evidence="8">The sequence shown here is derived from an EMBL/GenBank/DDBJ whole genome shotgun (WGS) entry which is preliminary data.</text>
</comment>
<evidence type="ECO:0000259" key="7">
    <source>
        <dbReference type="PROSITE" id="PS50948"/>
    </source>
</evidence>
<gene>
    <name evidence="8" type="ORF">D9758_013005</name>
</gene>
<dbReference type="InterPro" id="IPR003609">
    <property type="entry name" value="Pan_app"/>
</dbReference>
<dbReference type="CDD" id="cd01100">
    <property type="entry name" value="APPLE_Factor_XI_like"/>
    <property type="match status" value="1"/>
</dbReference>
<name>A0A8H5FII6_9AGAR</name>
<dbReference type="EMBL" id="JAACJM010000212">
    <property type="protein sequence ID" value="KAF5337678.1"/>
    <property type="molecule type" value="Genomic_DNA"/>
</dbReference>
<dbReference type="AlphaFoldDB" id="A0A8H5FII6"/>
<dbReference type="SUPFAM" id="SSF47473">
    <property type="entry name" value="EF-hand"/>
    <property type="match status" value="1"/>
</dbReference>
<dbReference type="InterPro" id="IPR011992">
    <property type="entry name" value="EF-hand-dom_pair"/>
</dbReference>
<evidence type="ECO:0000256" key="4">
    <source>
        <dbReference type="SAM" id="Phobius"/>
    </source>
</evidence>
<dbReference type="Proteomes" id="UP000559256">
    <property type="component" value="Unassembled WGS sequence"/>
</dbReference>
<dbReference type="OrthoDB" id="3361907at2759"/>
<dbReference type="GO" id="GO:0006508">
    <property type="term" value="P:proteolysis"/>
    <property type="evidence" value="ECO:0007669"/>
    <property type="project" value="InterPro"/>
</dbReference>
<evidence type="ECO:0000256" key="1">
    <source>
        <dbReference type="ARBA" id="ARBA00022737"/>
    </source>
</evidence>
<dbReference type="SMART" id="SM00223">
    <property type="entry name" value="APPLE"/>
    <property type="match status" value="1"/>
</dbReference>